<organism evidence="1 2">
    <name type="scientific">Endosaccharibacter trunci</name>
    <dbReference type="NCBI Taxonomy" id="2812733"/>
    <lineage>
        <taxon>Bacteria</taxon>
        <taxon>Pseudomonadati</taxon>
        <taxon>Pseudomonadota</taxon>
        <taxon>Alphaproteobacteria</taxon>
        <taxon>Acetobacterales</taxon>
        <taxon>Acetobacteraceae</taxon>
        <taxon>Endosaccharibacter</taxon>
    </lineage>
</organism>
<accession>A0ABT1W9C9</accession>
<name>A0ABT1W9C9_9PROT</name>
<dbReference type="InterPro" id="IPR014894">
    <property type="entry name" value="DcrB/EagT6"/>
</dbReference>
<protein>
    <submittedName>
        <fullName evidence="1">DcrB-related protein</fullName>
    </submittedName>
</protein>
<proteinExistence type="predicted"/>
<evidence type="ECO:0000313" key="1">
    <source>
        <dbReference type="EMBL" id="MCQ8279494.1"/>
    </source>
</evidence>
<gene>
    <name evidence="1" type="ORF">NFI95_13695</name>
</gene>
<dbReference type="Gene3D" id="3.40.1000.10">
    <property type="entry name" value="Mog1/PsbP, alpha/beta/alpha sandwich"/>
    <property type="match status" value="1"/>
</dbReference>
<dbReference type="InterPro" id="IPR016123">
    <property type="entry name" value="Mog1/PsbP_a/b/a-sand"/>
</dbReference>
<dbReference type="RefSeq" id="WP_422864982.1">
    <property type="nucleotide sequence ID" value="NZ_JAMSKV010000013.1"/>
</dbReference>
<dbReference type="Proteomes" id="UP001524587">
    <property type="component" value="Unassembled WGS sequence"/>
</dbReference>
<dbReference type="Pfam" id="PF08786">
    <property type="entry name" value="DcrB"/>
    <property type="match status" value="1"/>
</dbReference>
<evidence type="ECO:0000313" key="2">
    <source>
        <dbReference type="Proteomes" id="UP001524587"/>
    </source>
</evidence>
<keyword evidence="2" id="KW-1185">Reference proteome</keyword>
<dbReference type="EMBL" id="JAMSKV010000013">
    <property type="protein sequence ID" value="MCQ8279494.1"/>
    <property type="molecule type" value="Genomic_DNA"/>
</dbReference>
<dbReference type="SUPFAM" id="SSF55724">
    <property type="entry name" value="Mog1p/PsbP-like"/>
    <property type="match status" value="1"/>
</dbReference>
<comment type="caution">
    <text evidence="1">The sequence shown here is derived from an EMBL/GenBank/DDBJ whole genome shotgun (WGS) entry which is preliminary data.</text>
</comment>
<reference evidence="1 2" key="1">
    <citation type="submission" date="2022-06" db="EMBL/GenBank/DDBJ databases">
        <title>Endosaccharibacter gen. nov., sp. nov., endophytic bacteria isolated from sugarcane.</title>
        <authorList>
            <person name="Pitiwittayakul N."/>
            <person name="Yukphan P."/>
            <person name="Charoenyingcharoen P."/>
            <person name="Tanasupawat S."/>
        </authorList>
    </citation>
    <scope>NUCLEOTIDE SEQUENCE [LARGE SCALE GENOMIC DNA]</scope>
    <source>
        <strain evidence="1 2">KSS8</strain>
    </source>
</reference>
<sequence>MDTTLSMTNDNQGLYRLHEGDLALSVPEPWEDQSVNVLRLPGDGHAVASLIVSRDNLPVGLTVAAYTERELKRLAKELPAFELKARIAVAWPDGKGEALLTRWKAASGQMDQITACRIAYGRRLLIFTATHASPMPNGIYNTFIAAISGFRPSPESRGPTPLDAASV</sequence>